<keyword evidence="3" id="KW-1185">Reference proteome</keyword>
<gene>
    <name evidence="2" type="ORF">BN9_115430</name>
</gene>
<feature type="region of interest" description="Disordered" evidence="1">
    <location>
        <begin position="226"/>
        <end position="251"/>
    </location>
</feature>
<feature type="region of interest" description="Disordered" evidence="1">
    <location>
        <begin position="162"/>
        <end position="183"/>
    </location>
</feature>
<dbReference type="InParanoid" id="A0A024GTK5"/>
<feature type="compositionally biased region" description="Acidic residues" evidence="1">
    <location>
        <begin position="231"/>
        <end position="245"/>
    </location>
</feature>
<reference evidence="2 3" key="1">
    <citation type="submission" date="2012-05" db="EMBL/GenBank/DDBJ databases">
        <title>Recombination and specialization in a pathogen metapopulation.</title>
        <authorList>
            <person name="Gardiner A."/>
            <person name="Kemen E."/>
            <person name="Schultz-Larsen T."/>
            <person name="MacLean D."/>
            <person name="Van Oosterhout C."/>
            <person name="Jones J.D.G."/>
        </authorList>
    </citation>
    <scope>NUCLEOTIDE SEQUENCE [LARGE SCALE GENOMIC DNA]</scope>
    <source>
        <strain evidence="2 3">Ac Nc2</strain>
    </source>
</reference>
<proteinExistence type="predicted"/>
<protein>
    <submittedName>
        <fullName evidence="2">Uncharacterized protein</fullName>
    </submittedName>
</protein>
<name>A0A024GTK5_9STRA</name>
<dbReference type="AlphaFoldDB" id="A0A024GTK5"/>
<evidence type="ECO:0000313" key="3">
    <source>
        <dbReference type="Proteomes" id="UP000053237"/>
    </source>
</evidence>
<feature type="region of interest" description="Disordered" evidence="1">
    <location>
        <begin position="1"/>
        <end position="40"/>
    </location>
</feature>
<organism evidence="2 3">
    <name type="scientific">Albugo candida</name>
    <dbReference type="NCBI Taxonomy" id="65357"/>
    <lineage>
        <taxon>Eukaryota</taxon>
        <taxon>Sar</taxon>
        <taxon>Stramenopiles</taxon>
        <taxon>Oomycota</taxon>
        <taxon>Peronosporomycetes</taxon>
        <taxon>Albuginales</taxon>
        <taxon>Albuginaceae</taxon>
        <taxon>Albugo</taxon>
    </lineage>
</organism>
<dbReference type="Proteomes" id="UP000053237">
    <property type="component" value="Unassembled WGS sequence"/>
</dbReference>
<comment type="caution">
    <text evidence="2">The sequence shown here is derived from an EMBL/GenBank/DDBJ whole genome shotgun (WGS) entry which is preliminary data.</text>
</comment>
<sequence length="251" mass="28785">MQSDLKKNVSTAPDTRTLQINSQTPTIPASQDEAPYPSLEPLKSSWMSRAQEISRSMFRHEYDRNYFTTQRYDRRYEPRRNAETQKSLKLTKLPHAVEFQKNKWLRENIAEEQGQKTKLTAAKEKEGVRIVGRNASTEKHLYIASIHAAEKKKQKVEAHGDVPEFKSSSACSQNESQMENENEVEDDDMIVGNIERAVLPVLVNDSNRPVQYLTLKPMYIEGGAEVNVDNANDEDLDDESDEYEGTEWTKS</sequence>
<evidence type="ECO:0000256" key="1">
    <source>
        <dbReference type="SAM" id="MobiDB-lite"/>
    </source>
</evidence>
<accession>A0A024GTK5</accession>
<dbReference type="EMBL" id="CAIX01000382">
    <property type="protein sequence ID" value="CCI50037.1"/>
    <property type="molecule type" value="Genomic_DNA"/>
</dbReference>
<feature type="compositionally biased region" description="Polar residues" evidence="1">
    <location>
        <begin position="8"/>
        <end position="29"/>
    </location>
</feature>
<evidence type="ECO:0000313" key="2">
    <source>
        <dbReference type="EMBL" id="CCI50037.1"/>
    </source>
</evidence>